<feature type="non-terminal residue" evidence="1">
    <location>
        <position position="1"/>
    </location>
</feature>
<evidence type="ECO:0000313" key="1">
    <source>
        <dbReference type="EMBL" id="CAF5111862.1"/>
    </source>
</evidence>
<organism evidence="1 3">
    <name type="scientific">Rotaria magnacalcarata</name>
    <dbReference type="NCBI Taxonomy" id="392030"/>
    <lineage>
        <taxon>Eukaryota</taxon>
        <taxon>Metazoa</taxon>
        <taxon>Spiralia</taxon>
        <taxon>Gnathifera</taxon>
        <taxon>Rotifera</taxon>
        <taxon>Eurotatoria</taxon>
        <taxon>Bdelloidea</taxon>
        <taxon>Philodinida</taxon>
        <taxon>Philodinidae</taxon>
        <taxon>Rotaria</taxon>
    </lineage>
</organism>
<dbReference type="EMBL" id="CAJOBJ010260579">
    <property type="protein sequence ID" value="CAF5111862.1"/>
    <property type="molecule type" value="Genomic_DNA"/>
</dbReference>
<dbReference type="Proteomes" id="UP000676336">
    <property type="component" value="Unassembled WGS sequence"/>
</dbReference>
<evidence type="ECO:0000313" key="3">
    <source>
        <dbReference type="Proteomes" id="UP000681720"/>
    </source>
</evidence>
<gene>
    <name evidence="1" type="ORF">GIL414_LOCUS63192</name>
    <name evidence="2" type="ORF">SMN809_LOCUS64449</name>
</gene>
<proteinExistence type="predicted"/>
<dbReference type="AlphaFoldDB" id="A0A8S3F9V2"/>
<accession>A0A8S3F9V2</accession>
<dbReference type="Proteomes" id="UP000681720">
    <property type="component" value="Unassembled WGS sequence"/>
</dbReference>
<dbReference type="EMBL" id="CAJOBI010291498">
    <property type="protein sequence ID" value="CAF5159525.1"/>
    <property type="molecule type" value="Genomic_DNA"/>
</dbReference>
<comment type="caution">
    <text evidence="1">The sequence shown here is derived from an EMBL/GenBank/DDBJ whole genome shotgun (WGS) entry which is preliminary data.</text>
</comment>
<name>A0A8S3F9V2_9BILA</name>
<protein>
    <submittedName>
        <fullName evidence="1">Uncharacterized protein</fullName>
    </submittedName>
</protein>
<sequence>LKLSDNLGEVGFGSAPIWTSNVNGL</sequence>
<reference evidence="1" key="1">
    <citation type="submission" date="2021-02" db="EMBL/GenBank/DDBJ databases">
        <authorList>
            <person name="Nowell W R."/>
        </authorList>
    </citation>
    <scope>NUCLEOTIDE SEQUENCE</scope>
</reference>
<evidence type="ECO:0000313" key="2">
    <source>
        <dbReference type="EMBL" id="CAF5159525.1"/>
    </source>
</evidence>